<protein>
    <submittedName>
        <fullName evidence="2">Sugar phosphate isomerase/epimerase</fullName>
    </submittedName>
</protein>
<dbReference type="InterPro" id="IPR036237">
    <property type="entry name" value="Xyl_isomerase-like_sf"/>
</dbReference>
<dbReference type="PANTHER" id="PTHR12110">
    <property type="entry name" value="HYDROXYPYRUVATE ISOMERASE"/>
    <property type="match status" value="1"/>
</dbReference>
<feature type="domain" description="Xylose isomerase-like TIM barrel" evidence="1">
    <location>
        <begin position="43"/>
        <end position="259"/>
    </location>
</feature>
<dbReference type="Gene3D" id="3.20.20.150">
    <property type="entry name" value="Divalent-metal-dependent TIM barrel enzymes"/>
    <property type="match status" value="1"/>
</dbReference>
<proteinExistence type="predicted"/>
<keyword evidence="2" id="KW-0413">Isomerase</keyword>
<evidence type="ECO:0000259" key="1">
    <source>
        <dbReference type="Pfam" id="PF01261"/>
    </source>
</evidence>
<evidence type="ECO:0000313" key="2">
    <source>
        <dbReference type="EMBL" id="TOZ02890.1"/>
    </source>
</evidence>
<evidence type="ECO:0000313" key="3">
    <source>
        <dbReference type="Proteomes" id="UP000785759"/>
    </source>
</evidence>
<dbReference type="EMBL" id="QFDK01000011">
    <property type="protein sequence ID" value="TOZ02890.1"/>
    <property type="molecule type" value="Genomic_DNA"/>
</dbReference>
<dbReference type="Proteomes" id="UP000785759">
    <property type="component" value="Unassembled WGS sequence"/>
</dbReference>
<organism evidence="2 3">
    <name type="scientific">Levilactobacillus brevis</name>
    <name type="common">Lactobacillus brevis</name>
    <dbReference type="NCBI Taxonomy" id="1580"/>
    <lineage>
        <taxon>Bacteria</taxon>
        <taxon>Bacillati</taxon>
        <taxon>Bacillota</taxon>
        <taxon>Bacilli</taxon>
        <taxon>Lactobacillales</taxon>
        <taxon>Lactobacillaceae</taxon>
        <taxon>Levilactobacillus</taxon>
    </lineage>
</organism>
<gene>
    <name evidence="2" type="ORF">DIS17_10035</name>
</gene>
<name>A0AAJ5FHD1_LEVBR</name>
<dbReference type="PANTHER" id="PTHR12110:SF21">
    <property type="entry name" value="XYLOSE ISOMERASE-LIKE TIM BARREL DOMAIN-CONTAINING PROTEIN"/>
    <property type="match status" value="1"/>
</dbReference>
<reference evidence="2" key="1">
    <citation type="submission" date="2018-05" db="EMBL/GenBank/DDBJ databases">
        <title>Genome Comparison of Lactic Acid Bacteria Isolated from non-Wheat Sourdough.</title>
        <authorList>
            <person name="Rice T."/>
            <person name="Axel C."/>
            <person name="Lynch K.M."/>
            <person name="Benz C."/>
            <person name="Arendt E.K."/>
            <person name="Coffey A."/>
        </authorList>
    </citation>
    <scope>NUCLEOTIDE SEQUENCE</scope>
    <source>
        <strain evidence="2">TR055</strain>
    </source>
</reference>
<dbReference type="Pfam" id="PF01261">
    <property type="entry name" value="AP_endonuc_2"/>
    <property type="match status" value="1"/>
</dbReference>
<accession>A0AAJ5FHD1</accession>
<sequence>MVTSLRLGIRAHDLPATSLTELLTQAEQYPFTHLHFAPAKLAQIGLGSDLTPGLADYLHQQLQSHGLAVSILGCYVNIVHPDPQIREKNLQHFEDYLSLARWFGSPIVATETGSVSEAGYTEANFSEAAFEQVITSVRRLAKTAEKLGTVFAIEPGVNHPICTIEKTRRLFNLVDSPNMKIICDPVNLITTENYQQQTQLIDEFLDDFGDRIVTFHLKDFTIQQNHCDVVSFGQGQLARAYFIKAIIARFPHTFCTFEGIQPQDISSAITELRRYATIDPV</sequence>
<comment type="caution">
    <text evidence="2">The sequence shown here is derived from an EMBL/GenBank/DDBJ whole genome shotgun (WGS) entry which is preliminary data.</text>
</comment>
<dbReference type="AlphaFoldDB" id="A0AAJ5FHD1"/>
<dbReference type="GO" id="GO:0016853">
    <property type="term" value="F:isomerase activity"/>
    <property type="evidence" value="ECO:0007669"/>
    <property type="project" value="UniProtKB-KW"/>
</dbReference>
<dbReference type="InterPro" id="IPR013022">
    <property type="entry name" value="Xyl_isomerase-like_TIM-brl"/>
</dbReference>
<dbReference type="SUPFAM" id="SSF51658">
    <property type="entry name" value="Xylose isomerase-like"/>
    <property type="match status" value="1"/>
</dbReference>
<dbReference type="InterPro" id="IPR050312">
    <property type="entry name" value="IolE/XylAMocC-like"/>
</dbReference>